<evidence type="ECO:0000256" key="1">
    <source>
        <dbReference type="SAM" id="MobiDB-lite"/>
    </source>
</evidence>
<gene>
    <name evidence="3" type="ORF">ZBT109_1401</name>
</gene>
<accession>A0A348HEV9</accession>
<dbReference type="KEGG" id="zpl:ZBT109_1401"/>
<evidence type="ECO:0000256" key="2">
    <source>
        <dbReference type="SAM" id="Phobius"/>
    </source>
</evidence>
<feature type="transmembrane region" description="Helical" evidence="2">
    <location>
        <begin position="157"/>
        <end position="174"/>
    </location>
</feature>
<proteinExistence type="predicted"/>
<evidence type="ECO:0000313" key="4">
    <source>
        <dbReference type="Proteomes" id="UP000267342"/>
    </source>
</evidence>
<sequence length="198" mass="22512">MRTAINITGELKYILDNEKHHVVVPFHTLQASELIKQDVELLNHDYSVALYGFRYEAETTVGTFRYFFLVEHSMAGFRPYAVYHDLPDNVKPLRDTIDFSLLGIAEPPKPADTEQVETEPASAASDQPSSLWRRLSQKYLPDSRLDKDQRRQQRRSGRLLVALAIACAAVWALSHSHDQHPHISPYLQSMGQLNGDGK</sequence>
<keyword evidence="4" id="KW-1185">Reference proteome</keyword>
<evidence type="ECO:0000313" key="3">
    <source>
        <dbReference type="EMBL" id="BBG30161.1"/>
    </source>
</evidence>
<reference evidence="3 4" key="1">
    <citation type="submission" date="2018-09" db="EMBL/GenBank/DDBJ databases">
        <title>Zymobacter palmae IAM14233 (=T109) whole genome analysis.</title>
        <authorList>
            <person name="Yanase H."/>
        </authorList>
    </citation>
    <scope>NUCLEOTIDE SEQUENCE [LARGE SCALE GENOMIC DNA]</scope>
    <source>
        <strain evidence="3 4">IAM14233</strain>
    </source>
</reference>
<dbReference type="RefSeq" id="WP_027705746.1">
    <property type="nucleotide sequence ID" value="NZ_AP018933.1"/>
</dbReference>
<feature type="region of interest" description="Disordered" evidence="1">
    <location>
        <begin position="108"/>
        <end position="130"/>
    </location>
</feature>
<keyword evidence="2" id="KW-0472">Membrane</keyword>
<dbReference type="STRING" id="1123510.GCA_000620025_00394"/>
<dbReference type="Proteomes" id="UP000267342">
    <property type="component" value="Chromosome"/>
</dbReference>
<dbReference type="AlphaFoldDB" id="A0A348HEV9"/>
<keyword evidence="2" id="KW-0812">Transmembrane</keyword>
<name>A0A348HEV9_9GAMM</name>
<organism evidence="3 4">
    <name type="scientific">Zymobacter palmae</name>
    <dbReference type="NCBI Taxonomy" id="33074"/>
    <lineage>
        <taxon>Bacteria</taxon>
        <taxon>Pseudomonadati</taxon>
        <taxon>Pseudomonadota</taxon>
        <taxon>Gammaproteobacteria</taxon>
        <taxon>Oceanospirillales</taxon>
        <taxon>Halomonadaceae</taxon>
        <taxon>Zymobacter group</taxon>
        <taxon>Zymobacter</taxon>
    </lineage>
</organism>
<keyword evidence="2" id="KW-1133">Transmembrane helix</keyword>
<protein>
    <submittedName>
        <fullName evidence="3">Uncharacterized protein</fullName>
    </submittedName>
</protein>
<dbReference type="EMBL" id="AP018933">
    <property type="protein sequence ID" value="BBG30161.1"/>
    <property type="molecule type" value="Genomic_DNA"/>
</dbReference>